<protein>
    <submittedName>
        <fullName evidence="1">Uncharacterized protein</fullName>
    </submittedName>
</protein>
<accession>A0A1F6DFK8</accession>
<dbReference type="EMBL" id="MFLA01000016">
    <property type="protein sequence ID" value="OGG59802.1"/>
    <property type="molecule type" value="Genomic_DNA"/>
</dbReference>
<dbReference type="Proteomes" id="UP000176377">
    <property type="component" value="Unassembled WGS sequence"/>
</dbReference>
<dbReference type="AlphaFoldDB" id="A0A1F6DFK8"/>
<reference evidence="1 2" key="1">
    <citation type="journal article" date="2016" name="Nat. Commun.">
        <title>Thousands of microbial genomes shed light on interconnected biogeochemical processes in an aquifer system.</title>
        <authorList>
            <person name="Anantharaman K."/>
            <person name="Brown C.T."/>
            <person name="Hug L.A."/>
            <person name="Sharon I."/>
            <person name="Castelle C.J."/>
            <person name="Probst A.J."/>
            <person name="Thomas B.C."/>
            <person name="Singh A."/>
            <person name="Wilkins M.J."/>
            <person name="Karaoz U."/>
            <person name="Brodie E.L."/>
            <person name="Williams K.H."/>
            <person name="Hubbard S.S."/>
            <person name="Banfield J.F."/>
        </authorList>
    </citation>
    <scope>NUCLEOTIDE SEQUENCE [LARGE SCALE GENOMIC DNA]</scope>
</reference>
<sequence>MSPRLYMLSCIAAMAIHGDSARMPSATIVPRPQAEMFPGVEPGILKMLEEFRNKQCPAGEKDLQLLEKKTSCC</sequence>
<comment type="caution">
    <text evidence="1">The sequence shown here is derived from an EMBL/GenBank/DDBJ whole genome shotgun (WGS) entry which is preliminary data.</text>
</comment>
<evidence type="ECO:0000313" key="2">
    <source>
        <dbReference type="Proteomes" id="UP000176377"/>
    </source>
</evidence>
<gene>
    <name evidence="1" type="ORF">A2765_04415</name>
</gene>
<proteinExistence type="predicted"/>
<name>A0A1F6DFK8_9BACT</name>
<evidence type="ECO:0000313" key="1">
    <source>
        <dbReference type="EMBL" id="OGG59802.1"/>
    </source>
</evidence>
<organism evidence="1 2">
    <name type="scientific">Candidatus Kaiserbacteria bacterium RIFCSPHIGHO2_01_FULL_56_24</name>
    <dbReference type="NCBI Taxonomy" id="1798487"/>
    <lineage>
        <taxon>Bacteria</taxon>
        <taxon>Candidatus Kaiseribacteriota</taxon>
    </lineage>
</organism>